<gene>
    <name evidence="3" type="ORF">ODALV1_LOCUS20406</name>
</gene>
<comment type="caution">
    <text evidence="3">The sequence shown here is derived from an EMBL/GenBank/DDBJ whole genome shotgun (WGS) entry which is preliminary data.</text>
</comment>
<evidence type="ECO:0000313" key="4">
    <source>
        <dbReference type="Proteomes" id="UP001642540"/>
    </source>
</evidence>
<dbReference type="EMBL" id="CAXLJM020000068">
    <property type="protein sequence ID" value="CAL8123983.1"/>
    <property type="molecule type" value="Genomic_DNA"/>
</dbReference>
<feature type="region of interest" description="Disordered" evidence="1">
    <location>
        <begin position="1"/>
        <end position="55"/>
    </location>
</feature>
<evidence type="ECO:0000256" key="1">
    <source>
        <dbReference type="SAM" id="MobiDB-lite"/>
    </source>
</evidence>
<keyword evidence="2" id="KW-0472">Membrane</keyword>
<evidence type="ECO:0000313" key="3">
    <source>
        <dbReference type="EMBL" id="CAL8123983.1"/>
    </source>
</evidence>
<dbReference type="Proteomes" id="UP001642540">
    <property type="component" value="Unassembled WGS sequence"/>
</dbReference>
<evidence type="ECO:0000256" key="2">
    <source>
        <dbReference type="SAM" id="Phobius"/>
    </source>
</evidence>
<keyword evidence="4" id="KW-1185">Reference proteome</keyword>
<name>A0ABP1RCL5_9HEXA</name>
<protein>
    <submittedName>
        <fullName evidence="3">Uncharacterized protein</fullName>
    </submittedName>
</protein>
<sequence length="157" mass="16988">MDAEKQVSQDAGTKPEPKETGTGQPAGPDSEAKKDDNQSNPTCSPIGIPTNGPRTNVTNVINANITVEPVKLTPIAIPQIEKENSSSIWFDSINDFANGHTGLLMAICICQILILIMQCRNQKRKLNERNEGQLANKFAEKPGGVITPISPEELQLI</sequence>
<feature type="compositionally biased region" description="Basic and acidic residues" evidence="1">
    <location>
        <begin position="1"/>
        <end position="19"/>
    </location>
</feature>
<keyword evidence="2" id="KW-1133">Transmembrane helix</keyword>
<organism evidence="3 4">
    <name type="scientific">Orchesella dallaii</name>
    <dbReference type="NCBI Taxonomy" id="48710"/>
    <lineage>
        <taxon>Eukaryota</taxon>
        <taxon>Metazoa</taxon>
        <taxon>Ecdysozoa</taxon>
        <taxon>Arthropoda</taxon>
        <taxon>Hexapoda</taxon>
        <taxon>Collembola</taxon>
        <taxon>Entomobryomorpha</taxon>
        <taxon>Entomobryoidea</taxon>
        <taxon>Orchesellidae</taxon>
        <taxon>Orchesellinae</taxon>
        <taxon>Orchesella</taxon>
    </lineage>
</organism>
<proteinExistence type="predicted"/>
<keyword evidence="2" id="KW-0812">Transmembrane</keyword>
<reference evidence="3 4" key="1">
    <citation type="submission" date="2024-08" db="EMBL/GenBank/DDBJ databases">
        <authorList>
            <person name="Cucini C."/>
            <person name="Frati F."/>
        </authorList>
    </citation>
    <scope>NUCLEOTIDE SEQUENCE [LARGE SCALE GENOMIC DNA]</scope>
</reference>
<feature type="transmembrane region" description="Helical" evidence="2">
    <location>
        <begin position="96"/>
        <end position="116"/>
    </location>
</feature>
<accession>A0ABP1RCL5</accession>